<reference evidence="2" key="1">
    <citation type="journal article" date="2015" name="Nature">
        <title>Complex archaea that bridge the gap between prokaryotes and eukaryotes.</title>
        <authorList>
            <person name="Spang A."/>
            <person name="Saw J.H."/>
            <person name="Jorgensen S.L."/>
            <person name="Zaremba-Niedzwiedzka K."/>
            <person name="Martijn J."/>
            <person name="Lind A.E."/>
            <person name="van Eijk R."/>
            <person name="Schleper C."/>
            <person name="Guy L."/>
            <person name="Ettema T.J."/>
        </authorList>
    </citation>
    <scope>NUCLEOTIDE SEQUENCE</scope>
</reference>
<proteinExistence type="predicted"/>
<feature type="region of interest" description="Disordered" evidence="1">
    <location>
        <begin position="114"/>
        <end position="175"/>
    </location>
</feature>
<dbReference type="AlphaFoldDB" id="A0A0F9C2P3"/>
<comment type="caution">
    <text evidence="2">The sequence shown here is derived from an EMBL/GenBank/DDBJ whole genome shotgun (WGS) entry which is preliminary data.</text>
</comment>
<evidence type="ECO:0000313" key="2">
    <source>
        <dbReference type="EMBL" id="KKK90911.1"/>
    </source>
</evidence>
<gene>
    <name evidence="2" type="ORF">LCGC14_2718230</name>
</gene>
<dbReference type="EMBL" id="LAZR01048887">
    <property type="protein sequence ID" value="KKK90911.1"/>
    <property type="molecule type" value="Genomic_DNA"/>
</dbReference>
<organism evidence="2">
    <name type="scientific">marine sediment metagenome</name>
    <dbReference type="NCBI Taxonomy" id="412755"/>
    <lineage>
        <taxon>unclassified sequences</taxon>
        <taxon>metagenomes</taxon>
        <taxon>ecological metagenomes</taxon>
    </lineage>
</organism>
<accession>A0A0F9C2P3</accession>
<protein>
    <submittedName>
        <fullName evidence="2">Uncharacterized protein</fullName>
    </submittedName>
</protein>
<feature type="non-terminal residue" evidence="2">
    <location>
        <position position="1"/>
    </location>
</feature>
<name>A0A0F9C2P3_9ZZZZ</name>
<feature type="compositionally biased region" description="Basic and acidic residues" evidence="1">
    <location>
        <begin position="143"/>
        <end position="154"/>
    </location>
</feature>
<sequence length="175" mass="19811">SSYMMALADKTGGEKNETNVFTNTVHFFQNLMDGFVTWNMHNIWTKFKKLDVDVDPDDEAKGKVKIHGRPKSNPVRNLVFKFRKWVNPREQAALHKLYRDMRVLSVNEIRSDIGKEHSDEEGADEVLYEGTKQPAGNVGGDQPMREGEDQKPNSDDSGELGNPQNSDVQDAEDNS</sequence>
<evidence type="ECO:0000256" key="1">
    <source>
        <dbReference type="SAM" id="MobiDB-lite"/>
    </source>
</evidence>